<evidence type="ECO:0000313" key="5">
    <source>
        <dbReference type="Proteomes" id="UP000222542"/>
    </source>
</evidence>
<dbReference type="Pfam" id="PF01190">
    <property type="entry name" value="Pollen_Ole_e_1"/>
    <property type="match status" value="1"/>
</dbReference>
<dbReference type="EMBL" id="AYRZ02000002">
    <property type="protein sequence ID" value="PHT90398.1"/>
    <property type="molecule type" value="Genomic_DNA"/>
</dbReference>
<evidence type="ECO:0000256" key="3">
    <source>
        <dbReference type="SAM" id="SignalP"/>
    </source>
</evidence>
<dbReference type="OMA" id="QCTRILK"/>
<dbReference type="AlphaFoldDB" id="A0A1U8FKI4"/>
<comment type="caution">
    <text evidence="4">The sequence shown here is derived from an EMBL/GenBank/DDBJ whole genome shotgun (WGS) entry which is preliminary data.</text>
</comment>
<reference evidence="4 5" key="1">
    <citation type="journal article" date="2014" name="Nat. Genet.">
        <title>Genome sequence of the hot pepper provides insights into the evolution of pungency in Capsicum species.</title>
        <authorList>
            <person name="Kim S."/>
            <person name="Park M."/>
            <person name="Yeom S.I."/>
            <person name="Kim Y.M."/>
            <person name="Lee J.M."/>
            <person name="Lee H.A."/>
            <person name="Seo E."/>
            <person name="Choi J."/>
            <person name="Cheong K."/>
            <person name="Kim K.T."/>
            <person name="Jung K."/>
            <person name="Lee G.W."/>
            <person name="Oh S.K."/>
            <person name="Bae C."/>
            <person name="Kim S.B."/>
            <person name="Lee H.Y."/>
            <person name="Kim S.Y."/>
            <person name="Kim M.S."/>
            <person name="Kang B.C."/>
            <person name="Jo Y.D."/>
            <person name="Yang H.B."/>
            <person name="Jeong H.J."/>
            <person name="Kang W.H."/>
            <person name="Kwon J.K."/>
            <person name="Shin C."/>
            <person name="Lim J.Y."/>
            <person name="Park J.H."/>
            <person name="Huh J.H."/>
            <person name="Kim J.S."/>
            <person name="Kim B.D."/>
            <person name="Cohen O."/>
            <person name="Paran I."/>
            <person name="Suh M.C."/>
            <person name="Lee S.B."/>
            <person name="Kim Y.K."/>
            <person name="Shin Y."/>
            <person name="Noh S.J."/>
            <person name="Park J."/>
            <person name="Seo Y.S."/>
            <person name="Kwon S.Y."/>
            <person name="Kim H.A."/>
            <person name="Park J.M."/>
            <person name="Kim H.J."/>
            <person name="Choi S.B."/>
            <person name="Bosland P.W."/>
            <person name="Reeves G."/>
            <person name="Jo S.H."/>
            <person name="Lee B.W."/>
            <person name="Cho H.T."/>
            <person name="Choi H.S."/>
            <person name="Lee M.S."/>
            <person name="Yu Y."/>
            <person name="Do Choi Y."/>
            <person name="Park B.S."/>
            <person name="van Deynze A."/>
            <person name="Ashrafi H."/>
            <person name="Hill T."/>
            <person name="Kim W.T."/>
            <person name="Pai H.S."/>
            <person name="Ahn H.K."/>
            <person name="Yeam I."/>
            <person name="Giovannoni J.J."/>
            <person name="Rose J.K."/>
            <person name="Sorensen I."/>
            <person name="Lee S.J."/>
            <person name="Kim R.W."/>
            <person name="Choi I.Y."/>
            <person name="Choi B.S."/>
            <person name="Lim J.S."/>
            <person name="Lee Y.H."/>
            <person name="Choi D."/>
        </authorList>
    </citation>
    <scope>NUCLEOTIDE SEQUENCE [LARGE SCALE GENOMIC DNA]</scope>
    <source>
        <strain evidence="5">cv. CM334</strain>
    </source>
</reference>
<reference evidence="4 5" key="2">
    <citation type="journal article" date="2017" name="Genome Biol.">
        <title>New reference genome sequences of hot pepper reveal the massive evolution of plant disease-resistance genes by retroduplication.</title>
        <authorList>
            <person name="Kim S."/>
            <person name="Park J."/>
            <person name="Yeom S.I."/>
            <person name="Kim Y.M."/>
            <person name="Seo E."/>
            <person name="Kim K.T."/>
            <person name="Kim M.S."/>
            <person name="Lee J.M."/>
            <person name="Cheong K."/>
            <person name="Shin H.S."/>
            <person name="Kim S.B."/>
            <person name="Han K."/>
            <person name="Lee J."/>
            <person name="Park M."/>
            <person name="Lee H.A."/>
            <person name="Lee H.Y."/>
            <person name="Lee Y."/>
            <person name="Oh S."/>
            <person name="Lee J.H."/>
            <person name="Choi E."/>
            <person name="Choi E."/>
            <person name="Lee S.E."/>
            <person name="Jeon J."/>
            <person name="Kim H."/>
            <person name="Choi G."/>
            <person name="Song H."/>
            <person name="Lee J."/>
            <person name="Lee S.C."/>
            <person name="Kwon J.K."/>
            <person name="Lee H.Y."/>
            <person name="Koo N."/>
            <person name="Hong Y."/>
            <person name="Kim R.W."/>
            <person name="Kang W.H."/>
            <person name="Huh J.H."/>
            <person name="Kang B.C."/>
            <person name="Yang T.J."/>
            <person name="Lee Y.H."/>
            <person name="Bennetzen J.L."/>
            <person name="Choi D."/>
        </authorList>
    </citation>
    <scope>NUCLEOTIDE SEQUENCE [LARGE SCALE GENOMIC DNA]</scope>
    <source>
        <strain evidence="5">cv. CM334</strain>
    </source>
</reference>
<dbReference type="OrthoDB" id="1888725at2759"/>
<evidence type="ECO:0000256" key="2">
    <source>
        <dbReference type="ARBA" id="ARBA00023157"/>
    </source>
</evidence>
<feature type="chain" id="PRO_5030035472" evidence="3">
    <location>
        <begin position="25"/>
        <end position="175"/>
    </location>
</feature>
<accession>A0A1U8FKI4</accession>
<keyword evidence="5" id="KW-1185">Reference proteome</keyword>
<dbReference type="InterPro" id="IPR006040">
    <property type="entry name" value="Allergen_Ole_e_I_CS"/>
</dbReference>
<gene>
    <name evidence="4" type="ORF">T459_05511</name>
</gene>
<dbReference type="SMR" id="A0A1U8FKI4"/>
<keyword evidence="3" id="KW-0732">Signal</keyword>
<dbReference type="InterPro" id="IPR006041">
    <property type="entry name" value="Pollen_Ole_e1_allergen"/>
</dbReference>
<feature type="signal peptide" evidence="3">
    <location>
        <begin position="1"/>
        <end position="24"/>
    </location>
</feature>
<name>A0A1U8FKI4_CAPAN</name>
<dbReference type="KEGG" id="cann:107859283"/>
<dbReference type="PANTHER" id="PTHR31614:SF22">
    <property type="entry name" value="OLEE1-LIKE PROTEIN"/>
    <property type="match status" value="1"/>
</dbReference>
<sequence length="175" mass="19699">MGKSTIMFIASAICLFSLLGITQATEEADNYQFVLTGMVYCDPCRAAFKTNLSEPIADVRVGMQCRHPETEKVTITVTASTNSTGYYHMLIEGDHENEICETFLIHSPREDCLEVPKEGFARESSRVTLTNHNGIAGKYRESNPLFFLTKEVAPECAKEFREMEYLPELKDINQA</sequence>
<dbReference type="Proteomes" id="UP000222542">
    <property type="component" value="Unassembled WGS sequence"/>
</dbReference>
<dbReference type="GO" id="GO:0005615">
    <property type="term" value="C:extracellular space"/>
    <property type="evidence" value="ECO:0007669"/>
    <property type="project" value="InterPro"/>
</dbReference>
<keyword evidence="2" id="KW-1015">Disulfide bond</keyword>
<protein>
    <submittedName>
        <fullName evidence="4">Uncharacterized protein</fullName>
    </submittedName>
</protein>
<dbReference type="PROSITE" id="PS00925">
    <property type="entry name" value="OLEEI"/>
    <property type="match status" value="1"/>
</dbReference>
<dbReference type="STRING" id="4072.A0A1U8FKI4"/>
<proteinExistence type="inferred from homology"/>
<dbReference type="Gramene" id="PHT90398">
    <property type="protein sequence ID" value="PHT90398"/>
    <property type="gene ID" value="T459_05511"/>
</dbReference>
<evidence type="ECO:0000313" key="4">
    <source>
        <dbReference type="EMBL" id="PHT90398.1"/>
    </source>
</evidence>
<comment type="similarity">
    <text evidence="1">Belongs to the Ole e I family.</text>
</comment>
<organism evidence="4 5">
    <name type="scientific">Capsicum annuum</name>
    <name type="common">Capsicum pepper</name>
    <dbReference type="NCBI Taxonomy" id="4072"/>
    <lineage>
        <taxon>Eukaryota</taxon>
        <taxon>Viridiplantae</taxon>
        <taxon>Streptophyta</taxon>
        <taxon>Embryophyta</taxon>
        <taxon>Tracheophyta</taxon>
        <taxon>Spermatophyta</taxon>
        <taxon>Magnoliopsida</taxon>
        <taxon>eudicotyledons</taxon>
        <taxon>Gunneridae</taxon>
        <taxon>Pentapetalae</taxon>
        <taxon>asterids</taxon>
        <taxon>lamiids</taxon>
        <taxon>Solanales</taxon>
        <taxon>Solanaceae</taxon>
        <taxon>Solanoideae</taxon>
        <taxon>Capsiceae</taxon>
        <taxon>Capsicum</taxon>
    </lineage>
</organism>
<evidence type="ECO:0000256" key="1">
    <source>
        <dbReference type="ARBA" id="ARBA00010049"/>
    </source>
</evidence>
<dbReference type="PANTHER" id="PTHR31614">
    <property type="entry name" value="PROTEIN DOWNSTREAM OF FLC-RELATED"/>
    <property type="match status" value="1"/>
</dbReference>